<feature type="transmembrane region" description="Helical" evidence="1">
    <location>
        <begin position="202"/>
        <end position="222"/>
    </location>
</feature>
<comment type="caution">
    <text evidence="2">The sequence shown here is derived from an EMBL/GenBank/DDBJ whole genome shotgun (WGS) entry which is preliminary data.</text>
</comment>
<evidence type="ECO:0000313" key="3">
    <source>
        <dbReference type="Proteomes" id="UP001630969"/>
    </source>
</evidence>
<feature type="transmembrane region" description="Helical" evidence="1">
    <location>
        <begin position="176"/>
        <end position="196"/>
    </location>
</feature>
<evidence type="ECO:0000256" key="1">
    <source>
        <dbReference type="SAM" id="Phobius"/>
    </source>
</evidence>
<dbReference type="Proteomes" id="UP001630969">
    <property type="component" value="Unassembled WGS sequence"/>
</dbReference>
<organism evidence="2 3">
    <name type="scientific">Aeromonas bivalvium</name>
    <dbReference type="NCBI Taxonomy" id="440079"/>
    <lineage>
        <taxon>Bacteria</taxon>
        <taxon>Pseudomonadati</taxon>
        <taxon>Pseudomonadota</taxon>
        <taxon>Gammaproteobacteria</taxon>
        <taxon>Aeromonadales</taxon>
        <taxon>Aeromonadaceae</taxon>
        <taxon>Aeromonas</taxon>
    </lineage>
</organism>
<dbReference type="EMBL" id="JBGXBU010000008">
    <property type="protein sequence ID" value="MFM4894390.1"/>
    <property type="molecule type" value="Genomic_DNA"/>
</dbReference>
<dbReference type="PANTHER" id="PTHR40115">
    <property type="entry name" value="INNER MEMBRANE PROTEIN WITH PEPSY TM HELIX"/>
    <property type="match status" value="1"/>
</dbReference>
<dbReference type="Pfam" id="PF03929">
    <property type="entry name" value="PepSY_TM"/>
    <property type="match status" value="1"/>
</dbReference>
<protein>
    <submittedName>
        <fullName evidence="2">PepSY-associated TM helix domain-containing protein</fullName>
    </submittedName>
</protein>
<sequence>MPHWPASAGQFFYEVRKMKRKRLPLHNNKWVRRIHAWAGFATLTLMLLYGLTGLWLQHRAVLPLPGPHTAKSSEEIVLSTPLTSPDELKALLQRRYADMFEEGRPQITPPQTLPTPSGPLTLPARWELRGVTLGQSVAASYVEGTLLVRTELQQANVAASLNRLHRGMGTGLPWQLVGDLAALAMLLLALTSLLMWNKLHGPAGRGIVLLLLGALVTVLVALL</sequence>
<gene>
    <name evidence="2" type="ORF">ACEUDJ_16195</name>
</gene>
<dbReference type="PANTHER" id="PTHR40115:SF1">
    <property type="entry name" value="INNER MEMBRANE PROTEIN WITH PEPSY TM HELIX"/>
    <property type="match status" value="1"/>
</dbReference>
<name>A0ABW9GTC5_9GAMM</name>
<dbReference type="GeneID" id="97221671"/>
<feature type="transmembrane region" description="Helical" evidence="1">
    <location>
        <begin position="34"/>
        <end position="56"/>
    </location>
</feature>
<keyword evidence="1" id="KW-0472">Membrane</keyword>
<proteinExistence type="predicted"/>
<keyword evidence="1" id="KW-0812">Transmembrane</keyword>
<accession>A0ABW9GTC5</accession>
<dbReference type="InterPro" id="IPR032307">
    <property type="entry name" value="PepSY_TM-like_2"/>
</dbReference>
<dbReference type="InterPro" id="IPR005625">
    <property type="entry name" value="PepSY-ass_TM"/>
</dbReference>
<keyword evidence="1" id="KW-1133">Transmembrane helix</keyword>
<reference evidence="2 3" key="1">
    <citation type="submission" date="2024-09" db="EMBL/GenBank/DDBJ databases">
        <title>Aeromonas strains Genome sequencing and assembly.</title>
        <authorList>
            <person name="Hu X."/>
            <person name="Tang B."/>
        </authorList>
    </citation>
    <scope>NUCLEOTIDE SEQUENCE [LARGE SCALE GENOMIC DNA]</scope>
    <source>
        <strain evidence="2 3">NB23SCDHY001</strain>
    </source>
</reference>
<keyword evidence="3" id="KW-1185">Reference proteome</keyword>
<dbReference type="RefSeq" id="WP_408791519.1">
    <property type="nucleotide sequence ID" value="NZ_JBGXBU010000008.1"/>
</dbReference>
<evidence type="ECO:0000313" key="2">
    <source>
        <dbReference type="EMBL" id="MFM4894390.1"/>
    </source>
</evidence>